<sequence length="126" mass="13906">MCRQTATRKREQRSYLVAEGEVEAISENNLASDGKSPGMDKFNDEDDSLSCATRSLIRGREFLQFRAAASAGCCNKTARANNKAPAKQVCSTTTWLPYREENRGKQSAEISTAGQLKCLTVAFYAR</sequence>
<dbReference type="AlphaFoldDB" id="A0AA40KVN8"/>
<comment type="caution">
    <text evidence="1">The sequence shown here is derived from an EMBL/GenBank/DDBJ whole genome shotgun (WGS) entry which is preliminary data.</text>
</comment>
<name>A0AA40KVN8_9HYME</name>
<reference evidence="1" key="1">
    <citation type="submission" date="2021-10" db="EMBL/GenBank/DDBJ databases">
        <title>Melipona bicolor Genome sequencing and assembly.</title>
        <authorList>
            <person name="Araujo N.S."/>
            <person name="Arias M.C."/>
        </authorList>
    </citation>
    <scope>NUCLEOTIDE SEQUENCE</scope>
    <source>
        <strain evidence="1">USP_2M_L1-L4_2017</strain>
        <tissue evidence="1">Whole body</tissue>
    </source>
</reference>
<gene>
    <name evidence="1" type="ORF">K0M31_012129</name>
</gene>
<evidence type="ECO:0000313" key="2">
    <source>
        <dbReference type="Proteomes" id="UP001177670"/>
    </source>
</evidence>
<organism evidence="1 2">
    <name type="scientific">Melipona bicolor</name>
    <dbReference type="NCBI Taxonomy" id="60889"/>
    <lineage>
        <taxon>Eukaryota</taxon>
        <taxon>Metazoa</taxon>
        <taxon>Ecdysozoa</taxon>
        <taxon>Arthropoda</taxon>
        <taxon>Hexapoda</taxon>
        <taxon>Insecta</taxon>
        <taxon>Pterygota</taxon>
        <taxon>Neoptera</taxon>
        <taxon>Endopterygota</taxon>
        <taxon>Hymenoptera</taxon>
        <taxon>Apocrita</taxon>
        <taxon>Aculeata</taxon>
        <taxon>Apoidea</taxon>
        <taxon>Anthophila</taxon>
        <taxon>Apidae</taxon>
        <taxon>Melipona</taxon>
    </lineage>
</organism>
<keyword evidence="2" id="KW-1185">Reference proteome</keyword>
<evidence type="ECO:0000313" key="1">
    <source>
        <dbReference type="EMBL" id="KAK1134359.1"/>
    </source>
</evidence>
<proteinExistence type="predicted"/>
<dbReference type="Proteomes" id="UP001177670">
    <property type="component" value="Unassembled WGS sequence"/>
</dbReference>
<accession>A0AA40KVN8</accession>
<protein>
    <submittedName>
        <fullName evidence="1">Uncharacterized protein</fullName>
    </submittedName>
</protein>
<dbReference type="EMBL" id="JAHYIQ010000003">
    <property type="protein sequence ID" value="KAK1134359.1"/>
    <property type="molecule type" value="Genomic_DNA"/>
</dbReference>